<sequence>MNGLVKEGSLGAILFNSQIITEQDIKAALDEQQASGCRFGEALVRLGVVTQEDIDWALSNQLNIPYVRLKREMIDQDAVELIPATVARQYNLIPLLRMGDDLSLALADPLNKEAIGAVEELTGCQVTVSVALIREIREMQDICYGPAESATSLGFAADCFPERVLAEINADLTGARLLDYLLVFVTQNKATGLSLQPVGDTVGIVVKRAGKTRHIGILAGTYYPDVVLRLRKLAKIDGTTESTAGGTLGLRYKGAQLSFQVLVLRGAAGDYVTFKPQAAASFPSRLADLGAADQIARLRDLAASDSGLVLAVHRDSEDRCRLMDLYLEECSTVGRSVLLLGNGLGKGNKHFPRIPLPNGATGEAHDLLLAVLEHDPDIIVVEDVTDSLSFIAATKAAMRGKLVVAGISSPDVDTAFKHLLHLWHRHYFVPGCLRGIISFKGVATLCPRCRGEYSPTREEIASLRLVALPATYFRAAGCPACDQTGHTGRRYLLDLITFDEGVLAAFESARGSRDIERYLQGAGYRGIMAEGEALLKAGEISPVEYVASLLL</sequence>
<evidence type="ECO:0000256" key="2">
    <source>
        <dbReference type="ARBA" id="ARBA00022741"/>
    </source>
</evidence>
<dbReference type="SUPFAM" id="SSF160246">
    <property type="entry name" value="EspE N-terminal domain-like"/>
    <property type="match status" value="1"/>
</dbReference>
<comment type="similarity">
    <text evidence="1">Belongs to the GSP E family.</text>
</comment>
<accession>A0ABS5SB59</accession>
<feature type="domain" description="Bacterial type II secretion system protein E" evidence="4">
    <location>
        <begin position="364"/>
        <end position="541"/>
    </location>
</feature>
<comment type="caution">
    <text evidence="6">The sequence shown here is derived from an EMBL/GenBank/DDBJ whole genome shotgun (WGS) entry which is preliminary data.</text>
</comment>
<proteinExistence type="inferred from homology"/>
<dbReference type="EMBL" id="JAHCVK010000001">
    <property type="protein sequence ID" value="MBT0651841.1"/>
    <property type="molecule type" value="Genomic_DNA"/>
</dbReference>
<dbReference type="PANTHER" id="PTHR30258:SF1">
    <property type="entry name" value="PROTEIN TRANSPORT PROTEIN HOFB HOMOLOG"/>
    <property type="match status" value="1"/>
</dbReference>
<evidence type="ECO:0000256" key="3">
    <source>
        <dbReference type="ARBA" id="ARBA00022840"/>
    </source>
</evidence>
<dbReference type="InterPro" id="IPR027417">
    <property type="entry name" value="P-loop_NTPase"/>
</dbReference>
<keyword evidence="3" id="KW-0067">ATP-binding</keyword>
<reference evidence="6 7" key="1">
    <citation type="submission" date="2021-05" db="EMBL/GenBank/DDBJ databases">
        <title>The draft genome of Geobacter luticola JCM 17780.</title>
        <authorList>
            <person name="Xu Z."/>
            <person name="Masuda Y."/>
            <person name="Itoh H."/>
            <person name="Senoo K."/>
        </authorList>
    </citation>
    <scope>NUCLEOTIDE SEQUENCE [LARGE SCALE GENOMIC DNA]</scope>
    <source>
        <strain evidence="6 7">JCM 17780</strain>
    </source>
</reference>
<name>A0ABS5SB59_9BACT</name>
<dbReference type="Gene3D" id="3.30.300.160">
    <property type="entry name" value="Type II secretion system, protein E, N-terminal domain"/>
    <property type="match status" value="1"/>
</dbReference>
<dbReference type="InterPro" id="IPR037257">
    <property type="entry name" value="T2SS_E_N_sf"/>
</dbReference>
<evidence type="ECO:0000313" key="7">
    <source>
        <dbReference type="Proteomes" id="UP000756860"/>
    </source>
</evidence>
<dbReference type="SUPFAM" id="SSF52540">
    <property type="entry name" value="P-loop containing nucleoside triphosphate hydrolases"/>
    <property type="match status" value="1"/>
</dbReference>
<dbReference type="PANTHER" id="PTHR30258">
    <property type="entry name" value="TYPE II SECRETION SYSTEM PROTEIN GSPE-RELATED"/>
    <property type="match status" value="1"/>
</dbReference>
<evidence type="ECO:0000313" key="6">
    <source>
        <dbReference type="EMBL" id="MBT0651841.1"/>
    </source>
</evidence>
<protein>
    <submittedName>
        <fullName evidence="6">Pilus assembly protein PilB</fullName>
    </submittedName>
</protein>
<gene>
    <name evidence="6" type="ORF">KI810_02120</name>
</gene>
<dbReference type="InterPro" id="IPR007831">
    <property type="entry name" value="T2SS_GspE_N"/>
</dbReference>
<dbReference type="Proteomes" id="UP000756860">
    <property type="component" value="Unassembled WGS sequence"/>
</dbReference>
<dbReference type="Gene3D" id="3.40.50.300">
    <property type="entry name" value="P-loop containing nucleotide triphosphate hydrolases"/>
    <property type="match status" value="1"/>
</dbReference>
<evidence type="ECO:0000256" key="1">
    <source>
        <dbReference type="ARBA" id="ARBA00006611"/>
    </source>
</evidence>
<dbReference type="Pfam" id="PF00437">
    <property type="entry name" value="T2SSE"/>
    <property type="match status" value="1"/>
</dbReference>
<evidence type="ECO:0000259" key="4">
    <source>
        <dbReference type="Pfam" id="PF00437"/>
    </source>
</evidence>
<organism evidence="6 7">
    <name type="scientific">Geomobilimonas luticola</name>
    <dbReference type="NCBI Taxonomy" id="1114878"/>
    <lineage>
        <taxon>Bacteria</taxon>
        <taxon>Pseudomonadati</taxon>
        <taxon>Thermodesulfobacteriota</taxon>
        <taxon>Desulfuromonadia</taxon>
        <taxon>Geobacterales</taxon>
        <taxon>Geobacteraceae</taxon>
        <taxon>Geomobilimonas</taxon>
    </lineage>
</organism>
<dbReference type="RefSeq" id="WP_214173832.1">
    <property type="nucleotide sequence ID" value="NZ_JAHCVK010000001.1"/>
</dbReference>
<keyword evidence="7" id="KW-1185">Reference proteome</keyword>
<evidence type="ECO:0000259" key="5">
    <source>
        <dbReference type="Pfam" id="PF05157"/>
    </source>
</evidence>
<keyword evidence="2" id="KW-0547">Nucleotide-binding</keyword>
<dbReference type="InterPro" id="IPR001482">
    <property type="entry name" value="T2SS/T4SS_dom"/>
</dbReference>
<dbReference type="Pfam" id="PF05157">
    <property type="entry name" value="MshEN"/>
    <property type="match status" value="1"/>
</dbReference>
<feature type="domain" description="Type II secretion system protein GspE N-terminal" evidence="5">
    <location>
        <begin position="62"/>
        <end position="149"/>
    </location>
</feature>